<sequence length="306" mass="34685">MDNRLQHLSGLRYFEVAARRQSYSKAAEELYVSQAAVSQKIRQLENVLGCKLFVRQGRNMMLTTQGASLYTDVSRGFDQILSGLNRIQAEPLEGILTVNTSRSFASRWLMPRLWKFTMIHPDISIRVNATADAPDMKYGNIDLAIRQGHKVHLGDSIQSCVLYEEPVYPLCSPELANSMKFTHPEQLLNCWLVHWAETCNLTWERWFHTAGIDVPEGNLQWMEVSTFEMGLNAVMAGHGACLGTLSLAGDLIDNGLLVQPFDIGLVPGIRYTLFYDRSSPRILRTQAFIDWLHQEVRQSQTQPVPT</sequence>
<dbReference type="InterPro" id="IPR036388">
    <property type="entry name" value="WH-like_DNA-bd_sf"/>
</dbReference>
<dbReference type="InterPro" id="IPR005119">
    <property type="entry name" value="LysR_subst-bd"/>
</dbReference>
<dbReference type="Pfam" id="PF03466">
    <property type="entry name" value="LysR_substrate"/>
    <property type="match status" value="1"/>
</dbReference>
<dbReference type="AlphaFoldDB" id="A0A0F5VBI4"/>
<dbReference type="Gene3D" id="3.40.190.10">
    <property type="entry name" value="Periplasmic binding protein-like II"/>
    <property type="match status" value="2"/>
</dbReference>
<dbReference type="SUPFAM" id="SSF53850">
    <property type="entry name" value="Periplasmic binding protein-like II"/>
    <property type="match status" value="1"/>
</dbReference>
<keyword evidence="7" id="KW-1185">Reference proteome</keyword>
<evidence type="ECO:0000313" key="6">
    <source>
        <dbReference type="EMBL" id="KKC99452.1"/>
    </source>
</evidence>
<evidence type="ECO:0000256" key="3">
    <source>
        <dbReference type="ARBA" id="ARBA00023125"/>
    </source>
</evidence>
<dbReference type="InterPro" id="IPR000847">
    <property type="entry name" value="LysR_HTH_N"/>
</dbReference>
<dbReference type="PATRIC" id="fig|265726.11.peg.677"/>
<dbReference type="RefSeq" id="WP_046220957.1">
    <property type="nucleotide sequence ID" value="NZ_JWYV01000010.1"/>
</dbReference>
<name>A0A0F5VBI4_9GAMM</name>
<keyword evidence="3" id="KW-0238">DNA-binding</keyword>
<dbReference type="PANTHER" id="PTHR30537:SF74">
    <property type="entry name" value="HTH-TYPE TRANSCRIPTIONAL REGULATOR TRPI"/>
    <property type="match status" value="1"/>
</dbReference>
<comment type="caution">
    <text evidence="6">The sequence shown here is derived from an EMBL/GenBank/DDBJ whole genome shotgun (WGS) entry which is preliminary data.</text>
</comment>
<dbReference type="PRINTS" id="PR00039">
    <property type="entry name" value="HTHLYSR"/>
</dbReference>
<dbReference type="GO" id="GO:0043565">
    <property type="term" value="F:sequence-specific DNA binding"/>
    <property type="evidence" value="ECO:0007669"/>
    <property type="project" value="TreeGrafter"/>
</dbReference>
<dbReference type="OrthoDB" id="5526340at2"/>
<evidence type="ECO:0000256" key="2">
    <source>
        <dbReference type="ARBA" id="ARBA00023015"/>
    </source>
</evidence>
<dbReference type="PANTHER" id="PTHR30537">
    <property type="entry name" value="HTH-TYPE TRANSCRIPTIONAL REGULATOR"/>
    <property type="match status" value="1"/>
</dbReference>
<dbReference type="GO" id="GO:0006351">
    <property type="term" value="P:DNA-templated transcription"/>
    <property type="evidence" value="ECO:0007669"/>
    <property type="project" value="TreeGrafter"/>
</dbReference>
<keyword evidence="4" id="KW-0804">Transcription</keyword>
<dbReference type="EMBL" id="JWYV01000010">
    <property type="protein sequence ID" value="KKC99452.1"/>
    <property type="molecule type" value="Genomic_DNA"/>
</dbReference>
<evidence type="ECO:0000256" key="1">
    <source>
        <dbReference type="ARBA" id="ARBA00009437"/>
    </source>
</evidence>
<feature type="domain" description="HTH lysR-type" evidence="5">
    <location>
        <begin position="1"/>
        <end position="63"/>
    </location>
</feature>
<dbReference type="InterPro" id="IPR036390">
    <property type="entry name" value="WH_DNA-bd_sf"/>
</dbReference>
<dbReference type="CDD" id="cd08432">
    <property type="entry name" value="PBP2_GcdR_TrpI_HvrB_AmpR_like"/>
    <property type="match status" value="1"/>
</dbReference>
<proteinExistence type="inferred from homology"/>
<accession>A0A0F5VBI4</accession>
<protein>
    <submittedName>
        <fullName evidence="6">LysR family transcriptional regulator</fullName>
    </submittedName>
</protein>
<dbReference type="STRING" id="265726.KY46_12375"/>
<comment type="similarity">
    <text evidence="1">Belongs to the LysR transcriptional regulatory family.</text>
</comment>
<dbReference type="Proteomes" id="UP000033633">
    <property type="component" value="Unassembled WGS sequence"/>
</dbReference>
<gene>
    <name evidence="6" type="ORF">KY46_12375</name>
</gene>
<dbReference type="InterPro" id="IPR058163">
    <property type="entry name" value="LysR-type_TF_proteobact-type"/>
</dbReference>
<organism evidence="6 7">
    <name type="scientific">Photobacterium halotolerans</name>
    <dbReference type="NCBI Taxonomy" id="265726"/>
    <lineage>
        <taxon>Bacteria</taxon>
        <taxon>Pseudomonadati</taxon>
        <taxon>Pseudomonadota</taxon>
        <taxon>Gammaproteobacteria</taxon>
        <taxon>Vibrionales</taxon>
        <taxon>Vibrionaceae</taxon>
        <taxon>Photobacterium</taxon>
    </lineage>
</organism>
<keyword evidence="2" id="KW-0805">Transcription regulation</keyword>
<dbReference type="PROSITE" id="PS50931">
    <property type="entry name" value="HTH_LYSR"/>
    <property type="match status" value="1"/>
</dbReference>
<reference evidence="6 7" key="1">
    <citation type="submission" date="2014-12" db="EMBL/GenBank/DDBJ databases">
        <title>Mercury Reductase activity and rhizosphere competence traits in the genome of root associated Photobacterium halotolerans MELD1.</title>
        <authorList>
            <person name="Mathew D.C."/>
            <person name="Huang C.-C."/>
        </authorList>
    </citation>
    <scope>NUCLEOTIDE SEQUENCE [LARGE SCALE GENOMIC DNA]</scope>
    <source>
        <strain evidence="6 7">MELD1</strain>
    </source>
</reference>
<dbReference type="FunFam" id="1.10.10.10:FF:000038">
    <property type="entry name" value="Glycine cleavage system transcriptional activator"/>
    <property type="match status" value="1"/>
</dbReference>
<dbReference type="Pfam" id="PF00126">
    <property type="entry name" value="HTH_1"/>
    <property type="match status" value="1"/>
</dbReference>
<evidence type="ECO:0000259" key="5">
    <source>
        <dbReference type="PROSITE" id="PS50931"/>
    </source>
</evidence>
<evidence type="ECO:0000256" key="4">
    <source>
        <dbReference type="ARBA" id="ARBA00023163"/>
    </source>
</evidence>
<dbReference type="Gene3D" id="1.10.10.10">
    <property type="entry name" value="Winged helix-like DNA-binding domain superfamily/Winged helix DNA-binding domain"/>
    <property type="match status" value="1"/>
</dbReference>
<evidence type="ECO:0000313" key="7">
    <source>
        <dbReference type="Proteomes" id="UP000033633"/>
    </source>
</evidence>
<dbReference type="SUPFAM" id="SSF46785">
    <property type="entry name" value="Winged helix' DNA-binding domain"/>
    <property type="match status" value="1"/>
</dbReference>
<dbReference type="GO" id="GO:0003700">
    <property type="term" value="F:DNA-binding transcription factor activity"/>
    <property type="evidence" value="ECO:0007669"/>
    <property type="project" value="InterPro"/>
</dbReference>